<name>A0A3P8UJF8_CYNSE</name>
<reference evidence="1" key="3">
    <citation type="submission" date="2025-09" db="UniProtKB">
        <authorList>
            <consortium name="Ensembl"/>
        </authorList>
    </citation>
    <scope>IDENTIFICATION</scope>
</reference>
<sequence>MEGRCCVETWTEFGFLGTWSKITHGFGSDVFLLTGTDEVCVFSIKEKKVTVSHFSLEEAHSYQRQSSTYTWNISLYLFLLGLSTRGQLLKITLPVRNKDAETSSVPSPQVGHSVRDLLSSIGDVYDRYAHQEISSIYRLSHLSADLVKLFLSFRVSALKGAIKSKNKILQERASGDGQLSKQIRCRAETRWTRLLQKDFVILTCVLENLSPYSLEKGWSLSLTVSPLSHSPSVSGEQSTRNYSFSFHNLRPGGTFDVSLPLADAGDSSFPVQISCSLIFLLSSLLEEDDMVKVPSLQNTCFSLPLNGLTVDWLHVLQVDTHQVHRNSTFHSLNNSTNTIRAFLGSLRTKGFGQLEAGGDDPSKSEREQFSARIRVSSQLLKDTLGSSLDHQGPSLNLCLSLINWLMSDGPAGGKTGHVGDKMDRSSSVVQAQGPNGERVRLTIGVGDKLESVSAVEVQVDSSSLTAVCGLHHAVLQRLQVQKQHTHTHTHKTLSNGRHGM</sequence>
<dbReference type="GeneTree" id="ENSGT00390000016682"/>
<dbReference type="PANTHER" id="PTHR14890">
    <property type="entry name" value="FANCONI ANEMIA CORE COMPLEX-ASSOCIATED PROTEIN 100"/>
    <property type="match status" value="1"/>
</dbReference>
<dbReference type="Pfam" id="PF15146">
    <property type="entry name" value="FANCAA"/>
    <property type="match status" value="1"/>
</dbReference>
<proteinExistence type="predicted"/>
<dbReference type="InterPro" id="IPR029251">
    <property type="entry name" value="Faap100"/>
</dbReference>
<dbReference type="AlphaFoldDB" id="A0A3P8UJF8"/>
<evidence type="ECO:0000313" key="2">
    <source>
        <dbReference type="Proteomes" id="UP000265120"/>
    </source>
</evidence>
<dbReference type="GO" id="GO:0005654">
    <property type="term" value="C:nucleoplasm"/>
    <property type="evidence" value="ECO:0007669"/>
    <property type="project" value="TreeGrafter"/>
</dbReference>
<protein>
    <recommendedName>
        <fullName evidence="3">FA core complex associated protein 100</fullName>
    </recommendedName>
</protein>
<evidence type="ECO:0008006" key="3">
    <source>
        <dbReference type="Google" id="ProtNLM"/>
    </source>
</evidence>
<reference evidence="1" key="2">
    <citation type="submission" date="2025-08" db="UniProtKB">
        <authorList>
            <consortium name="Ensembl"/>
        </authorList>
    </citation>
    <scope>IDENTIFICATION</scope>
</reference>
<keyword evidence="2" id="KW-1185">Reference proteome</keyword>
<reference evidence="1 2" key="1">
    <citation type="journal article" date="2014" name="Nat. Genet.">
        <title>Whole-genome sequence of a flatfish provides insights into ZW sex chromosome evolution and adaptation to a benthic lifestyle.</title>
        <authorList>
            <person name="Chen S."/>
            <person name="Zhang G."/>
            <person name="Shao C."/>
            <person name="Huang Q."/>
            <person name="Liu G."/>
            <person name="Zhang P."/>
            <person name="Song W."/>
            <person name="An N."/>
            <person name="Chalopin D."/>
            <person name="Volff J.N."/>
            <person name="Hong Y."/>
            <person name="Li Q."/>
            <person name="Sha Z."/>
            <person name="Zhou H."/>
            <person name="Xie M."/>
            <person name="Yu Q."/>
            <person name="Liu Y."/>
            <person name="Xiang H."/>
            <person name="Wang N."/>
            <person name="Wu K."/>
            <person name="Yang C."/>
            <person name="Zhou Q."/>
            <person name="Liao X."/>
            <person name="Yang L."/>
            <person name="Hu Q."/>
            <person name="Zhang J."/>
            <person name="Meng L."/>
            <person name="Jin L."/>
            <person name="Tian Y."/>
            <person name="Lian J."/>
            <person name="Yang J."/>
            <person name="Miao G."/>
            <person name="Liu S."/>
            <person name="Liang Z."/>
            <person name="Yan F."/>
            <person name="Li Y."/>
            <person name="Sun B."/>
            <person name="Zhang H."/>
            <person name="Zhang J."/>
            <person name="Zhu Y."/>
            <person name="Du M."/>
            <person name="Zhao Y."/>
            <person name="Schartl M."/>
            <person name="Tang Q."/>
            <person name="Wang J."/>
        </authorList>
    </citation>
    <scope>NUCLEOTIDE SEQUENCE</scope>
</reference>
<dbReference type="PANTHER" id="PTHR14890:SF1">
    <property type="entry name" value="FANCONI ANEMIA CORE COMPLEX-ASSOCIATED PROTEIN 100"/>
    <property type="match status" value="1"/>
</dbReference>
<dbReference type="InParanoid" id="A0A3P8UJF8"/>
<evidence type="ECO:0000313" key="1">
    <source>
        <dbReference type="Ensembl" id="ENSCSEP00000000761.1"/>
    </source>
</evidence>
<dbReference type="Proteomes" id="UP000265120">
    <property type="component" value="Chromosome 8"/>
</dbReference>
<organism evidence="1 2">
    <name type="scientific">Cynoglossus semilaevis</name>
    <name type="common">Tongue sole</name>
    <dbReference type="NCBI Taxonomy" id="244447"/>
    <lineage>
        <taxon>Eukaryota</taxon>
        <taxon>Metazoa</taxon>
        <taxon>Chordata</taxon>
        <taxon>Craniata</taxon>
        <taxon>Vertebrata</taxon>
        <taxon>Euteleostomi</taxon>
        <taxon>Actinopterygii</taxon>
        <taxon>Neopterygii</taxon>
        <taxon>Teleostei</taxon>
        <taxon>Neoteleostei</taxon>
        <taxon>Acanthomorphata</taxon>
        <taxon>Carangaria</taxon>
        <taxon>Pleuronectiformes</taxon>
        <taxon>Pleuronectoidei</taxon>
        <taxon>Cynoglossidae</taxon>
        <taxon>Cynoglossinae</taxon>
        <taxon>Cynoglossus</taxon>
    </lineage>
</organism>
<dbReference type="GO" id="GO:0043240">
    <property type="term" value="C:Fanconi anaemia nuclear complex"/>
    <property type="evidence" value="ECO:0007669"/>
    <property type="project" value="InterPro"/>
</dbReference>
<accession>A0A3P8UJF8</accession>
<dbReference type="GO" id="GO:0036297">
    <property type="term" value="P:interstrand cross-link repair"/>
    <property type="evidence" value="ECO:0007669"/>
    <property type="project" value="InterPro"/>
</dbReference>
<dbReference type="Ensembl" id="ENSCSET00000000789.1">
    <property type="protein sequence ID" value="ENSCSEP00000000761.1"/>
    <property type="gene ID" value="ENSCSEG00000000542.1"/>
</dbReference>
<dbReference type="STRING" id="244447.ENSCSEP00000000761"/>